<keyword evidence="5" id="KW-0472">Membrane</keyword>
<dbReference type="FunFam" id="1.10.1170.10:FF:000002">
    <property type="entry name" value="Baculoviral IAP repeat containing 7"/>
    <property type="match status" value="1"/>
</dbReference>
<dbReference type="GO" id="GO:0004842">
    <property type="term" value="F:ubiquitin-protein transferase activity"/>
    <property type="evidence" value="ECO:0007669"/>
    <property type="project" value="TreeGrafter"/>
</dbReference>
<feature type="transmembrane region" description="Helical" evidence="5">
    <location>
        <begin position="124"/>
        <end position="143"/>
    </location>
</feature>
<dbReference type="PANTHER" id="PTHR12183:SF32">
    <property type="entry name" value="MITOCHONDRIAL E3 UBIQUITIN PROTEIN LIGASE 1"/>
    <property type="match status" value="1"/>
</dbReference>
<evidence type="ECO:0000256" key="4">
    <source>
        <dbReference type="PROSITE-ProRule" id="PRU00175"/>
    </source>
</evidence>
<sequence>MVLSAIGNFIYNFYCLLYHIVAIVSYAGYLLYCIIHNVSWIVLWCLQNGTAFTQMVYEDNRHLIQDTKTFLAGISNFFVTNVGNVCSAVVFVARAIWGGTIAFLLALQLSIWGAKQCLVLIGDAVWMLFTAPYQLMVLFDGLLSDGWKLLLETAQSMGKEFVAALVNVKLYVIQEIPAQSAWGLLLLALIYQYPAPMVAMLNYFKEMVSSGFCFVRAKLRRPYGLAVDYLSNAYRFAMLKRNAIDSVRQSSGQAEVEPMRRRPTPNRSAVGNCILCEDNERTVAFIPCGHLCACKACARALCHYNPVCPLCRKFIERKLEIYI</sequence>
<dbReference type="InterPro" id="IPR001841">
    <property type="entry name" value="Znf_RING"/>
</dbReference>
<feature type="transmembrane region" description="Helical" evidence="5">
    <location>
        <begin position="96"/>
        <end position="112"/>
    </location>
</feature>
<name>A0A182SV09_9DIPT</name>
<dbReference type="InterPro" id="IPR051652">
    <property type="entry name" value="MDM2_MDM4_MUL1"/>
</dbReference>
<keyword evidence="8" id="KW-1185">Reference proteome</keyword>
<dbReference type="GO" id="GO:0016567">
    <property type="term" value="P:protein ubiquitination"/>
    <property type="evidence" value="ECO:0007669"/>
    <property type="project" value="TreeGrafter"/>
</dbReference>
<feature type="domain" description="RING-type" evidence="6">
    <location>
        <begin position="273"/>
        <end position="312"/>
    </location>
</feature>
<protein>
    <recommendedName>
        <fullName evidence="6">RING-type domain-containing protein</fullName>
    </recommendedName>
</protein>
<keyword evidence="2 4" id="KW-0863">Zinc-finger</keyword>
<dbReference type="SUPFAM" id="SSF57850">
    <property type="entry name" value="RING/U-box"/>
    <property type="match status" value="1"/>
</dbReference>
<evidence type="ECO:0000256" key="2">
    <source>
        <dbReference type="ARBA" id="ARBA00022771"/>
    </source>
</evidence>
<accession>A0A182SV09</accession>
<reference evidence="8" key="1">
    <citation type="submission" date="2013-09" db="EMBL/GenBank/DDBJ databases">
        <title>The Genome Sequence of Anopheles maculatus species B.</title>
        <authorList>
            <consortium name="The Broad Institute Genomics Platform"/>
            <person name="Neafsey D.E."/>
            <person name="Besansky N."/>
            <person name="Howell P."/>
            <person name="Walton C."/>
            <person name="Young S.K."/>
            <person name="Zeng Q."/>
            <person name="Gargeya S."/>
            <person name="Fitzgerald M."/>
            <person name="Haas B."/>
            <person name="Abouelleil A."/>
            <person name="Allen A.W."/>
            <person name="Alvarado L."/>
            <person name="Arachchi H.M."/>
            <person name="Berlin A.M."/>
            <person name="Chapman S.B."/>
            <person name="Gainer-Dewar J."/>
            <person name="Goldberg J."/>
            <person name="Griggs A."/>
            <person name="Gujja S."/>
            <person name="Hansen M."/>
            <person name="Howarth C."/>
            <person name="Imamovic A."/>
            <person name="Ireland A."/>
            <person name="Larimer J."/>
            <person name="McCowan C."/>
            <person name="Murphy C."/>
            <person name="Pearson M."/>
            <person name="Poon T.W."/>
            <person name="Priest M."/>
            <person name="Roberts A."/>
            <person name="Saif S."/>
            <person name="Shea T."/>
            <person name="Sisk P."/>
            <person name="Sykes S."/>
            <person name="Wortman J."/>
            <person name="Nusbaum C."/>
            <person name="Birren B."/>
        </authorList>
    </citation>
    <scope>NUCLEOTIDE SEQUENCE [LARGE SCALE GENOMIC DNA]</scope>
    <source>
        <strain evidence="8">maculatus3</strain>
    </source>
</reference>
<evidence type="ECO:0000256" key="5">
    <source>
        <dbReference type="SAM" id="Phobius"/>
    </source>
</evidence>
<evidence type="ECO:0000259" key="6">
    <source>
        <dbReference type="PROSITE" id="PS50089"/>
    </source>
</evidence>
<dbReference type="VEuPathDB" id="VectorBase:AMAM014004"/>
<organism evidence="7 8">
    <name type="scientific">Anopheles maculatus</name>
    <dbReference type="NCBI Taxonomy" id="74869"/>
    <lineage>
        <taxon>Eukaryota</taxon>
        <taxon>Metazoa</taxon>
        <taxon>Ecdysozoa</taxon>
        <taxon>Arthropoda</taxon>
        <taxon>Hexapoda</taxon>
        <taxon>Insecta</taxon>
        <taxon>Pterygota</taxon>
        <taxon>Neoptera</taxon>
        <taxon>Endopterygota</taxon>
        <taxon>Diptera</taxon>
        <taxon>Nematocera</taxon>
        <taxon>Culicoidea</taxon>
        <taxon>Culicidae</taxon>
        <taxon>Anophelinae</taxon>
        <taxon>Anopheles</taxon>
        <taxon>Anopheles maculatus group</taxon>
    </lineage>
</organism>
<proteinExistence type="predicted"/>
<dbReference type="InterPro" id="IPR013083">
    <property type="entry name" value="Znf_RING/FYVE/PHD"/>
</dbReference>
<feature type="transmembrane region" description="Helical" evidence="5">
    <location>
        <begin position="181"/>
        <end position="204"/>
    </location>
</feature>
<dbReference type="Gene3D" id="3.30.40.10">
    <property type="entry name" value="Zinc/RING finger domain, C3HC4 (zinc finger)"/>
    <property type="match status" value="1"/>
</dbReference>
<dbReference type="Proteomes" id="UP000075901">
    <property type="component" value="Unassembled WGS sequence"/>
</dbReference>
<keyword evidence="5" id="KW-1133">Transmembrane helix</keyword>
<dbReference type="PANTHER" id="PTHR12183">
    <property type="entry name" value="MITOCHONDRIAL UBIQUITIN LIGASE ACTIVATOR OF NFKB 1"/>
    <property type="match status" value="1"/>
</dbReference>
<dbReference type="EnsemblMetazoa" id="AMAM014004-RA">
    <property type="protein sequence ID" value="AMAM014004-PA"/>
    <property type="gene ID" value="AMAM014004"/>
</dbReference>
<evidence type="ECO:0000313" key="7">
    <source>
        <dbReference type="EnsemblMetazoa" id="AMAM014004-PA"/>
    </source>
</evidence>
<dbReference type="AlphaFoldDB" id="A0A182SV09"/>
<keyword evidence="5" id="KW-0812">Transmembrane</keyword>
<keyword evidence="1" id="KW-0479">Metal-binding</keyword>
<keyword evidence="3" id="KW-0862">Zinc</keyword>
<feature type="transmembrane region" description="Helical" evidence="5">
    <location>
        <begin position="12"/>
        <end position="32"/>
    </location>
</feature>
<dbReference type="Pfam" id="PF13920">
    <property type="entry name" value="zf-C3HC4_3"/>
    <property type="match status" value="1"/>
</dbReference>
<reference evidence="7" key="2">
    <citation type="submission" date="2020-05" db="UniProtKB">
        <authorList>
            <consortium name="EnsemblMetazoa"/>
        </authorList>
    </citation>
    <scope>IDENTIFICATION</scope>
    <source>
        <strain evidence="7">maculatus3</strain>
    </source>
</reference>
<evidence type="ECO:0000256" key="3">
    <source>
        <dbReference type="ARBA" id="ARBA00022833"/>
    </source>
</evidence>
<dbReference type="PROSITE" id="PS50089">
    <property type="entry name" value="ZF_RING_2"/>
    <property type="match status" value="1"/>
</dbReference>
<dbReference type="GO" id="GO:0008270">
    <property type="term" value="F:zinc ion binding"/>
    <property type="evidence" value="ECO:0007669"/>
    <property type="project" value="UniProtKB-KW"/>
</dbReference>
<evidence type="ECO:0000256" key="1">
    <source>
        <dbReference type="ARBA" id="ARBA00022723"/>
    </source>
</evidence>
<evidence type="ECO:0000313" key="8">
    <source>
        <dbReference type="Proteomes" id="UP000075901"/>
    </source>
</evidence>